<dbReference type="VEuPathDB" id="VectorBase:AQUA002703"/>
<keyword evidence="1" id="KW-0808">Transferase</keyword>
<evidence type="ECO:0000256" key="1">
    <source>
        <dbReference type="ARBA" id="ARBA00022679"/>
    </source>
</evidence>
<dbReference type="EnsemblMetazoa" id="AQUA002703-RA">
    <property type="protein sequence ID" value="AQUA002703-PA"/>
    <property type="gene ID" value="AQUA002703"/>
</dbReference>
<keyword evidence="2" id="KW-0547">Nucleotide-binding</keyword>
<accession>A0A182WYU2</accession>
<dbReference type="GO" id="GO:0004674">
    <property type="term" value="F:protein serine/threonine kinase activity"/>
    <property type="evidence" value="ECO:0007669"/>
    <property type="project" value="InterPro"/>
</dbReference>
<dbReference type="InterPro" id="IPR045269">
    <property type="entry name" value="Atg1-like"/>
</dbReference>
<dbReference type="GO" id="GO:0000422">
    <property type="term" value="P:autophagy of mitochondrion"/>
    <property type="evidence" value="ECO:0007669"/>
    <property type="project" value="TreeGrafter"/>
</dbReference>
<proteinExistence type="predicted"/>
<name>A0A182WYU2_ANOQN</name>
<evidence type="ECO:0000259" key="5">
    <source>
        <dbReference type="PROSITE" id="PS50011"/>
    </source>
</evidence>
<dbReference type="PANTHER" id="PTHR24348">
    <property type="entry name" value="SERINE/THREONINE-PROTEIN KINASE UNC-51-RELATED"/>
    <property type="match status" value="1"/>
</dbReference>
<dbReference type="GO" id="GO:0010508">
    <property type="term" value="P:positive regulation of autophagy"/>
    <property type="evidence" value="ECO:0007669"/>
    <property type="project" value="TreeGrafter"/>
</dbReference>
<dbReference type="GO" id="GO:0048675">
    <property type="term" value="P:axon extension"/>
    <property type="evidence" value="ECO:0007669"/>
    <property type="project" value="TreeGrafter"/>
</dbReference>
<evidence type="ECO:0000313" key="6">
    <source>
        <dbReference type="EnsemblMetazoa" id="AQUA002703-PA"/>
    </source>
</evidence>
<reference evidence="6" key="1">
    <citation type="submission" date="2020-05" db="UniProtKB">
        <authorList>
            <consortium name="EnsemblMetazoa"/>
        </authorList>
    </citation>
    <scope>IDENTIFICATION</scope>
    <source>
        <strain evidence="6">SANGQUA</strain>
    </source>
</reference>
<dbReference type="Gene3D" id="3.30.200.20">
    <property type="entry name" value="Phosphorylase Kinase, domain 1"/>
    <property type="match status" value="1"/>
</dbReference>
<dbReference type="PROSITE" id="PS50011">
    <property type="entry name" value="PROTEIN_KINASE_DOM"/>
    <property type="match status" value="1"/>
</dbReference>
<evidence type="ECO:0000256" key="4">
    <source>
        <dbReference type="ARBA" id="ARBA00022840"/>
    </source>
</evidence>
<dbReference type="GO" id="GO:0042594">
    <property type="term" value="P:response to starvation"/>
    <property type="evidence" value="ECO:0007669"/>
    <property type="project" value="TreeGrafter"/>
</dbReference>
<dbReference type="STRING" id="34691.A0A182WYU2"/>
<dbReference type="PANTHER" id="PTHR24348:SF22">
    <property type="entry name" value="NON-SPECIFIC SERINE_THREONINE PROTEIN KINASE"/>
    <property type="match status" value="1"/>
</dbReference>
<feature type="domain" description="Protein kinase" evidence="5">
    <location>
        <begin position="1"/>
        <end position="77"/>
    </location>
</feature>
<sequence>MLAAHYPVAIKSITKKSLAKSQSLLGKEIKILQELSALKHKNVVKLLACTEKDQNVFLVMELREVTVQNDAKSKEFQ</sequence>
<dbReference type="GO" id="GO:0000045">
    <property type="term" value="P:autophagosome assembly"/>
    <property type="evidence" value="ECO:0007669"/>
    <property type="project" value="TreeGrafter"/>
</dbReference>
<dbReference type="GO" id="GO:0005776">
    <property type="term" value="C:autophagosome"/>
    <property type="evidence" value="ECO:0007669"/>
    <property type="project" value="TreeGrafter"/>
</dbReference>
<keyword evidence="7" id="KW-1185">Reference proteome</keyword>
<organism evidence="6 7">
    <name type="scientific">Anopheles quadriannulatus</name>
    <name type="common">Mosquito</name>
    <dbReference type="NCBI Taxonomy" id="34691"/>
    <lineage>
        <taxon>Eukaryota</taxon>
        <taxon>Metazoa</taxon>
        <taxon>Ecdysozoa</taxon>
        <taxon>Arthropoda</taxon>
        <taxon>Hexapoda</taxon>
        <taxon>Insecta</taxon>
        <taxon>Pterygota</taxon>
        <taxon>Neoptera</taxon>
        <taxon>Endopterygota</taxon>
        <taxon>Diptera</taxon>
        <taxon>Nematocera</taxon>
        <taxon>Culicoidea</taxon>
        <taxon>Culicidae</taxon>
        <taxon>Anophelinae</taxon>
        <taxon>Anopheles</taxon>
    </lineage>
</organism>
<dbReference type="InterPro" id="IPR000719">
    <property type="entry name" value="Prot_kinase_dom"/>
</dbReference>
<dbReference type="GO" id="GO:0034045">
    <property type="term" value="C:phagophore assembly site membrane"/>
    <property type="evidence" value="ECO:0007669"/>
    <property type="project" value="TreeGrafter"/>
</dbReference>
<dbReference type="GO" id="GO:0005829">
    <property type="term" value="C:cytosol"/>
    <property type="evidence" value="ECO:0007669"/>
    <property type="project" value="TreeGrafter"/>
</dbReference>
<dbReference type="InterPro" id="IPR011009">
    <property type="entry name" value="Kinase-like_dom_sf"/>
</dbReference>
<keyword evidence="3" id="KW-0418">Kinase</keyword>
<dbReference type="SUPFAM" id="SSF56112">
    <property type="entry name" value="Protein kinase-like (PK-like)"/>
    <property type="match status" value="1"/>
</dbReference>
<protein>
    <recommendedName>
        <fullName evidence="5">Protein kinase domain-containing protein</fullName>
    </recommendedName>
</protein>
<dbReference type="GO" id="GO:0034727">
    <property type="term" value="P:piecemeal microautophagy of the nucleus"/>
    <property type="evidence" value="ECO:0007669"/>
    <property type="project" value="TreeGrafter"/>
</dbReference>
<keyword evidence="4" id="KW-0067">ATP-binding</keyword>
<evidence type="ECO:0000313" key="7">
    <source>
        <dbReference type="Proteomes" id="UP000076407"/>
    </source>
</evidence>
<dbReference type="GO" id="GO:0061709">
    <property type="term" value="P:reticulophagy"/>
    <property type="evidence" value="ECO:0007669"/>
    <property type="project" value="TreeGrafter"/>
</dbReference>
<dbReference type="Pfam" id="PF00069">
    <property type="entry name" value="Pkinase"/>
    <property type="match status" value="1"/>
</dbReference>
<dbReference type="Proteomes" id="UP000076407">
    <property type="component" value="Unassembled WGS sequence"/>
</dbReference>
<evidence type="ECO:0000256" key="3">
    <source>
        <dbReference type="ARBA" id="ARBA00022777"/>
    </source>
</evidence>
<dbReference type="AlphaFoldDB" id="A0A182WYU2"/>
<evidence type="ECO:0000256" key="2">
    <source>
        <dbReference type="ARBA" id="ARBA00022741"/>
    </source>
</evidence>
<dbReference type="GO" id="GO:0005524">
    <property type="term" value="F:ATP binding"/>
    <property type="evidence" value="ECO:0007669"/>
    <property type="project" value="UniProtKB-KW"/>
</dbReference>